<keyword evidence="2" id="KW-0533">Nickel</keyword>
<comment type="similarity">
    <text evidence="1">Belongs to the SIMIBI class G3E GTPase family. HypB/HupM subfamily.</text>
</comment>
<dbReference type="GO" id="GO:0051604">
    <property type="term" value="P:protein maturation"/>
    <property type="evidence" value="ECO:0007669"/>
    <property type="project" value="InterPro"/>
</dbReference>
<evidence type="ECO:0000313" key="10">
    <source>
        <dbReference type="Proteomes" id="UP000007722"/>
    </source>
</evidence>
<dbReference type="AlphaFoldDB" id="D7DUN2"/>
<dbReference type="FunCoup" id="D7DUN2">
    <property type="interactions" value="31"/>
</dbReference>
<organism evidence="9 10">
    <name type="scientific">Methanococcus voltae (strain ATCC BAA-1334 / A3)</name>
    <dbReference type="NCBI Taxonomy" id="456320"/>
    <lineage>
        <taxon>Archaea</taxon>
        <taxon>Methanobacteriati</taxon>
        <taxon>Methanobacteriota</taxon>
        <taxon>Methanomada group</taxon>
        <taxon>Methanococci</taxon>
        <taxon>Methanococcales</taxon>
        <taxon>Methanococcaceae</taxon>
        <taxon>Methanococcus</taxon>
    </lineage>
</organism>
<dbReference type="EMBL" id="CP002057">
    <property type="protein sequence ID" value="ADI36842.1"/>
    <property type="molecule type" value="Genomic_DNA"/>
</dbReference>
<protein>
    <submittedName>
        <fullName evidence="9">Hydrogenase accessory protein HypB</fullName>
    </submittedName>
</protein>
<evidence type="ECO:0000256" key="5">
    <source>
        <dbReference type="ARBA" id="ARBA00022801"/>
    </source>
</evidence>
<dbReference type="GO" id="GO:0005525">
    <property type="term" value="F:GTP binding"/>
    <property type="evidence" value="ECO:0007669"/>
    <property type="project" value="UniProtKB-KW"/>
</dbReference>
<evidence type="ECO:0000256" key="7">
    <source>
        <dbReference type="ARBA" id="ARBA00023134"/>
    </source>
</evidence>
<reference evidence="9 10" key="1">
    <citation type="submission" date="2010-05" db="EMBL/GenBank/DDBJ databases">
        <title>Complete sequence of Methanococcus voltae A3.</title>
        <authorList>
            <consortium name="US DOE Joint Genome Institute"/>
            <person name="Lucas S."/>
            <person name="Copeland A."/>
            <person name="Lapidus A."/>
            <person name="Cheng J.-F."/>
            <person name="Bruce D."/>
            <person name="Goodwin L."/>
            <person name="Pitluck S."/>
            <person name="Lowry S."/>
            <person name="Clum A."/>
            <person name="Land M."/>
            <person name="Hauser L."/>
            <person name="Kyrpides N."/>
            <person name="Mikhailova N."/>
            <person name="Whitman W.B."/>
            <person name="Woyke T."/>
        </authorList>
    </citation>
    <scope>NUCLEOTIDE SEQUENCE [LARGE SCALE GENOMIC DNA]</scope>
    <source>
        <strain evidence="10">ATCC BAA-1334 / A3</strain>
    </source>
</reference>
<gene>
    <name evidence="9" type="ordered locus">Mvol_1185</name>
</gene>
<keyword evidence="7" id="KW-0342">GTP-binding</keyword>
<dbReference type="Pfam" id="PF02492">
    <property type="entry name" value="cobW"/>
    <property type="match status" value="1"/>
</dbReference>
<evidence type="ECO:0000259" key="8">
    <source>
        <dbReference type="Pfam" id="PF02492"/>
    </source>
</evidence>
<evidence type="ECO:0000256" key="4">
    <source>
        <dbReference type="ARBA" id="ARBA00022741"/>
    </source>
</evidence>
<dbReference type="InterPro" id="IPR027417">
    <property type="entry name" value="P-loop_NTPase"/>
</dbReference>
<keyword evidence="5" id="KW-0378">Hydrolase</keyword>
<dbReference type="eggNOG" id="arCOG01231">
    <property type="taxonomic scope" value="Archaea"/>
</dbReference>
<dbReference type="InterPro" id="IPR004392">
    <property type="entry name" value="Hyd_mat_HypB"/>
</dbReference>
<dbReference type="PIRSF" id="PIRSF005624">
    <property type="entry name" value="Ni-bind_GTPase"/>
    <property type="match status" value="1"/>
</dbReference>
<dbReference type="NCBIfam" id="TIGR00073">
    <property type="entry name" value="hypB"/>
    <property type="match status" value="1"/>
</dbReference>
<dbReference type="PANTHER" id="PTHR30134:SF2">
    <property type="entry name" value="HYDROGENASE MATURATION FACTOR HYPB"/>
    <property type="match status" value="1"/>
</dbReference>
<accession>D7DUN2</accession>
<dbReference type="OrthoDB" id="812at2157"/>
<dbReference type="KEGG" id="mvo:Mvol_1185"/>
<name>D7DUN2_METV3</name>
<dbReference type="PANTHER" id="PTHR30134">
    <property type="entry name" value="HYDROGENASE PROTEIN ASSEMBLY PROTEIN, NICKEL CHAPERONE"/>
    <property type="match status" value="1"/>
</dbReference>
<keyword evidence="4" id="KW-0547">Nucleotide-binding</keyword>
<proteinExistence type="inferred from homology"/>
<evidence type="ECO:0000256" key="1">
    <source>
        <dbReference type="ARBA" id="ARBA00006211"/>
    </source>
</evidence>
<keyword evidence="3" id="KW-0479">Metal-binding</keyword>
<dbReference type="GO" id="GO:0003924">
    <property type="term" value="F:GTPase activity"/>
    <property type="evidence" value="ECO:0007669"/>
    <property type="project" value="InterPro"/>
</dbReference>
<keyword evidence="6" id="KW-0862">Zinc</keyword>
<dbReference type="GO" id="GO:0008270">
    <property type="term" value="F:zinc ion binding"/>
    <property type="evidence" value="ECO:0007669"/>
    <property type="project" value="TreeGrafter"/>
</dbReference>
<dbReference type="SUPFAM" id="SSF52540">
    <property type="entry name" value="P-loop containing nucleoside triphosphate hydrolases"/>
    <property type="match status" value="1"/>
</dbReference>
<dbReference type="InParanoid" id="D7DUN2"/>
<dbReference type="GO" id="GO:0016151">
    <property type="term" value="F:nickel cation binding"/>
    <property type="evidence" value="ECO:0007669"/>
    <property type="project" value="InterPro"/>
</dbReference>
<dbReference type="STRING" id="456320.Mvol_1185"/>
<evidence type="ECO:0000313" key="9">
    <source>
        <dbReference type="EMBL" id="ADI36842.1"/>
    </source>
</evidence>
<evidence type="ECO:0000256" key="6">
    <source>
        <dbReference type="ARBA" id="ARBA00022833"/>
    </source>
</evidence>
<evidence type="ECO:0000256" key="3">
    <source>
        <dbReference type="ARBA" id="ARBA00022723"/>
    </source>
</evidence>
<keyword evidence="10" id="KW-1185">Reference proteome</keyword>
<dbReference type="HOGENOM" id="CLU_056148_0_1_2"/>
<dbReference type="Gene3D" id="3.40.50.300">
    <property type="entry name" value="P-loop containing nucleotide triphosphate hydrolases"/>
    <property type="match status" value="1"/>
</dbReference>
<sequence>MHFVDVLTVGKDLLKANKKNADKNRKLLKENNVVAFDFMGAIGSGKTLLIEKLIENLKGEYNVACIAGDVIAKFDAGRMEKHGAKVIPLNTGKECHLDAHQIGHSLGDLDLKNIDIVFIENVGNLICPTDFDLGTHKRIVVVSTTEGDDTVEKHPEIFKTANLTVVNKIDLAEAVEADPKKMEADAKLINPEMDVLLTAIKKDVGFEDVAKYIRKNIEEQRNN</sequence>
<feature type="domain" description="CobW/HypB/UreG nucleotide-binding" evidence="8">
    <location>
        <begin position="39"/>
        <end position="195"/>
    </location>
</feature>
<evidence type="ECO:0000256" key="2">
    <source>
        <dbReference type="ARBA" id="ARBA00022596"/>
    </source>
</evidence>
<dbReference type="InterPro" id="IPR003495">
    <property type="entry name" value="CobW/HypB/UreG_nucleotide-bd"/>
</dbReference>
<dbReference type="Proteomes" id="UP000007722">
    <property type="component" value="Chromosome"/>
</dbReference>